<gene>
    <name evidence="3" type="ORF">IAB78_08105</name>
</gene>
<dbReference type="Pfam" id="PF22740">
    <property type="entry name" value="PapZ_C"/>
    <property type="match status" value="1"/>
</dbReference>
<protein>
    <submittedName>
        <fullName evidence="3">Phosphotransferase</fullName>
    </submittedName>
</protein>
<dbReference type="InterPro" id="IPR002575">
    <property type="entry name" value="Aminoglycoside_PTrfase"/>
</dbReference>
<dbReference type="EMBL" id="JADILX010000124">
    <property type="protein sequence ID" value="MBO8486369.1"/>
    <property type="molecule type" value="Genomic_DNA"/>
</dbReference>
<dbReference type="InterPro" id="IPR053931">
    <property type="entry name" value="RapZ_C"/>
</dbReference>
<sequence>MRSPEASIGRLYAEYTGSSPDNIVPLSGSGSNRKYYRLSSGGYSIIGVSGRDARENRAFMALSGHMKARGINVPEVYASGPDGLFYLQEDLGSVSLFDAVSSGRYSGHYSPEEKKLLLETISMLPEIQFKGAEGLDFNVCYPEPAFNRRLVMADLNYFKYCFLKPSGIEFNEAELENDFDRLADALLQEDGNTFMYRDFQARNVMLKDGIPYFIDFQGGRRGPVHYDVASFVWQARAGYPEDFRRDLVDAYFEHMKGFARTGREEFDERLRLFVFFRTLQVLGAYGFRGNFERKPHFLESIPYAISNLRSILDAPPEGYGYLVSVLGEMVLLPQFSLRPIAEVSSGAPSSERWSIEVASSGLEVSVYSFSYRKGIPADSSGNGGGYVFDCRALPNPGKYEQYRSSTGMDSDVEAFFSDKPQMPDFLDSVFRLVDAHAERFIQRGFTHMMVAFGCTGGQHRSVYCAERTAEHLSRKYGIRVRLEHREQGVSKELSGRKVMQADMGEGGAR</sequence>
<dbReference type="SUPFAM" id="SSF56112">
    <property type="entry name" value="Protein kinase-like (PK-like)"/>
    <property type="match status" value="1"/>
</dbReference>
<feature type="domain" description="RapZ C-terminal" evidence="2">
    <location>
        <begin position="363"/>
        <end position="487"/>
    </location>
</feature>
<evidence type="ECO:0000313" key="4">
    <source>
        <dbReference type="Proteomes" id="UP000823750"/>
    </source>
</evidence>
<organism evidence="3 4">
    <name type="scientific">Candidatus Cryptobacteroides excrementavium</name>
    <dbReference type="NCBI Taxonomy" id="2840759"/>
    <lineage>
        <taxon>Bacteria</taxon>
        <taxon>Pseudomonadati</taxon>
        <taxon>Bacteroidota</taxon>
        <taxon>Bacteroidia</taxon>
        <taxon>Bacteroidales</taxon>
        <taxon>Candidatus Cryptobacteroides</taxon>
    </lineage>
</organism>
<reference evidence="3" key="1">
    <citation type="submission" date="2020-10" db="EMBL/GenBank/DDBJ databases">
        <authorList>
            <person name="Gilroy R."/>
        </authorList>
    </citation>
    <scope>NUCLEOTIDE SEQUENCE</scope>
    <source>
        <strain evidence="3">B2-16538</strain>
    </source>
</reference>
<dbReference type="Gene3D" id="3.30.200.20">
    <property type="entry name" value="Phosphorylase Kinase, domain 1"/>
    <property type="match status" value="1"/>
</dbReference>
<dbReference type="PANTHER" id="PTHR30448:SF0">
    <property type="entry name" value="RNASE ADAPTER PROTEIN RAPZ"/>
    <property type="match status" value="1"/>
</dbReference>
<reference evidence="3" key="2">
    <citation type="journal article" date="2021" name="PeerJ">
        <title>Extensive microbial diversity within the chicken gut microbiome revealed by metagenomics and culture.</title>
        <authorList>
            <person name="Gilroy R."/>
            <person name="Ravi A."/>
            <person name="Getino M."/>
            <person name="Pursley I."/>
            <person name="Horton D.L."/>
            <person name="Alikhan N.F."/>
            <person name="Baker D."/>
            <person name="Gharbi K."/>
            <person name="Hall N."/>
            <person name="Watson M."/>
            <person name="Adriaenssens E.M."/>
            <person name="Foster-Nyarko E."/>
            <person name="Jarju S."/>
            <person name="Secka A."/>
            <person name="Antonio M."/>
            <person name="Oren A."/>
            <person name="Chaudhuri R.R."/>
            <person name="La Ragione R."/>
            <person name="Hildebrand F."/>
            <person name="Pallen M.J."/>
        </authorList>
    </citation>
    <scope>NUCLEOTIDE SEQUENCE</scope>
    <source>
        <strain evidence="3">B2-16538</strain>
    </source>
</reference>
<dbReference type="InterPro" id="IPR011009">
    <property type="entry name" value="Kinase-like_dom_sf"/>
</dbReference>
<evidence type="ECO:0000259" key="2">
    <source>
        <dbReference type="Pfam" id="PF22740"/>
    </source>
</evidence>
<evidence type="ECO:0000313" key="3">
    <source>
        <dbReference type="EMBL" id="MBO8486369.1"/>
    </source>
</evidence>
<evidence type="ECO:0000259" key="1">
    <source>
        <dbReference type="Pfam" id="PF01636"/>
    </source>
</evidence>
<dbReference type="GO" id="GO:0005524">
    <property type="term" value="F:ATP binding"/>
    <property type="evidence" value="ECO:0007669"/>
    <property type="project" value="InterPro"/>
</dbReference>
<name>A0A9D9J4W4_9BACT</name>
<dbReference type="Pfam" id="PF01636">
    <property type="entry name" value="APH"/>
    <property type="match status" value="1"/>
</dbReference>
<accession>A0A9D9J4W4</accession>
<dbReference type="PANTHER" id="PTHR30448">
    <property type="entry name" value="RNASE ADAPTER PROTEIN RAPZ"/>
    <property type="match status" value="1"/>
</dbReference>
<proteinExistence type="predicted"/>
<feature type="domain" description="Aminoglycoside phosphotransferase" evidence="1">
    <location>
        <begin position="23"/>
        <end position="256"/>
    </location>
</feature>
<dbReference type="InterPro" id="IPR005337">
    <property type="entry name" value="RapZ-like"/>
</dbReference>
<dbReference type="Gene3D" id="3.90.1200.10">
    <property type="match status" value="1"/>
</dbReference>
<comment type="caution">
    <text evidence="3">The sequence shown here is derived from an EMBL/GenBank/DDBJ whole genome shotgun (WGS) entry which is preliminary data.</text>
</comment>
<dbReference type="Proteomes" id="UP000823750">
    <property type="component" value="Unassembled WGS sequence"/>
</dbReference>
<dbReference type="AlphaFoldDB" id="A0A9D9J4W4"/>